<dbReference type="Proteomes" id="UP001201980">
    <property type="component" value="Unassembled WGS sequence"/>
</dbReference>
<accession>A0AAD5WYD7</accession>
<evidence type="ECO:0000256" key="5">
    <source>
        <dbReference type="ARBA" id="ARBA00023136"/>
    </source>
</evidence>
<dbReference type="EMBL" id="JAKWBI020000007">
    <property type="protein sequence ID" value="KAJ2906893.1"/>
    <property type="molecule type" value="Genomic_DNA"/>
</dbReference>
<name>A0AAD5WYD7_9PEZI</name>
<reference evidence="9" key="1">
    <citation type="submission" date="2022-07" db="EMBL/GenBank/DDBJ databases">
        <title>Draft genome sequence of Zalerion maritima ATCC 34329, a (micro)plastics degrading marine fungus.</title>
        <authorList>
            <person name="Paco A."/>
            <person name="Goncalves M.F.M."/>
            <person name="Rocha-Santos T.A.P."/>
            <person name="Alves A."/>
        </authorList>
    </citation>
    <scope>NUCLEOTIDE SEQUENCE</scope>
    <source>
        <strain evidence="9">ATCC 34329</strain>
    </source>
</reference>
<comment type="subcellular location">
    <subcellularLocation>
        <location evidence="1">Membrane</location>
        <topology evidence="1">Single-pass membrane protein</topology>
    </subcellularLocation>
</comment>
<dbReference type="InterPro" id="IPR039163">
    <property type="entry name" value="EMC7"/>
</dbReference>
<keyword evidence="4" id="KW-1133">Transmembrane helix</keyword>
<dbReference type="Pfam" id="PF09430">
    <property type="entry name" value="EMC7_beta-sandw"/>
    <property type="match status" value="1"/>
</dbReference>
<keyword evidence="2" id="KW-0812">Transmembrane</keyword>
<gene>
    <name evidence="9" type="ORF">MKZ38_009756</name>
</gene>
<keyword evidence="10" id="KW-1185">Reference proteome</keyword>
<keyword evidence="5" id="KW-0472">Membrane</keyword>
<feature type="chain" id="PRO_5042071152" description="ER membrane protein complex subunit 7 beta-sandwich domain-containing protein" evidence="7">
    <location>
        <begin position="18"/>
        <end position="629"/>
    </location>
</feature>
<evidence type="ECO:0000256" key="6">
    <source>
        <dbReference type="SAM" id="MobiDB-lite"/>
    </source>
</evidence>
<sequence length="629" mass="67948">MYLSAIVFPFLSLLASAADVSFYMSPSNALPNPRAALTADTHATLTTLNSEVKTAPINTINAFVFHNVTPGSYLVDFHSRTHGFNPIRLDVTPMDGNDEVGMKAWETYRGNDWENKGEAIQLTNRGFEARCLGFKNYFTERQGFSVMTILKNPMILMGLVSMGLFFGMPKLMENMDPEMRAEFEEQQKKGPMAAMMGGASGQQQAASPLGDFDLASYLSGQDKKKGNKEDFGKKGRNRLGRHITWMPDWAALRFVLCVEETLFHTLPYVLASHTLSKPSLCHIDFIYIDHCPTMFRALLVFTMGTLGITQLDGTSTTLARNKLRTRFVPLGGSINWECIGCYGMLGATLAGGYDYAYDAGLTLEACLLVCERQGHGFAFDGRSDLVRLLRGSNARYCVSRWGYVSDFLALMAHGGRCGGVKDSEEPLYDDIPSPALASPSKSTLLQQIFGTTSPTDVYTTTLLDALGDTSTFIVLLTATECPALNDHVCKATTLFPVNEIPVLCTVLIPVANSTGAGVSTPAERELCPVTDTGTETVIEAHSTIDTVSTLYEPEPYTTTSDDEGGCTSASCSPGGGGGGGGSPFDTEGETGEEEGRENYVEVSRAADTVVYSALGVSLMLCFSTLGTLS</sequence>
<evidence type="ECO:0000256" key="3">
    <source>
        <dbReference type="ARBA" id="ARBA00022729"/>
    </source>
</evidence>
<evidence type="ECO:0000313" key="9">
    <source>
        <dbReference type="EMBL" id="KAJ2906893.1"/>
    </source>
</evidence>
<feature type="compositionally biased region" description="Low complexity" evidence="6">
    <location>
        <begin position="192"/>
        <end position="206"/>
    </location>
</feature>
<evidence type="ECO:0000256" key="1">
    <source>
        <dbReference type="ARBA" id="ARBA00004167"/>
    </source>
</evidence>
<evidence type="ECO:0000259" key="8">
    <source>
        <dbReference type="Pfam" id="PF09430"/>
    </source>
</evidence>
<dbReference type="PANTHER" id="PTHR13605:SF4">
    <property type="entry name" value="ER MEMBRANE PROTEIN COMPLEX SUBUNIT 7"/>
    <property type="match status" value="1"/>
</dbReference>
<feature type="region of interest" description="Disordered" evidence="6">
    <location>
        <begin position="551"/>
        <end position="598"/>
    </location>
</feature>
<comment type="caution">
    <text evidence="9">The sequence shown here is derived from an EMBL/GenBank/DDBJ whole genome shotgun (WGS) entry which is preliminary data.</text>
</comment>
<evidence type="ECO:0000313" key="10">
    <source>
        <dbReference type="Proteomes" id="UP001201980"/>
    </source>
</evidence>
<dbReference type="InterPro" id="IPR019008">
    <property type="entry name" value="Beta_sandwich_EMC7"/>
</dbReference>
<feature type="signal peptide" evidence="7">
    <location>
        <begin position="1"/>
        <end position="17"/>
    </location>
</feature>
<evidence type="ECO:0000256" key="2">
    <source>
        <dbReference type="ARBA" id="ARBA00022692"/>
    </source>
</evidence>
<keyword evidence="3 7" id="KW-0732">Signal</keyword>
<feature type="compositionally biased region" description="Gly residues" evidence="6">
    <location>
        <begin position="573"/>
        <end position="582"/>
    </location>
</feature>
<organism evidence="9 10">
    <name type="scientific">Zalerion maritima</name>
    <dbReference type="NCBI Taxonomy" id="339359"/>
    <lineage>
        <taxon>Eukaryota</taxon>
        <taxon>Fungi</taxon>
        <taxon>Dikarya</taxon>
        <taxon>Ascomycota</taxon>
        <taxon>Pezizomycotina</taxon>
        <taxon>Sordariomycetes</taxon>
        <taxon>Lulworthiomycetidae</taxon>
        <taxon>Lulworthiales</taxon>
        <taxon>Lulworthiaceae</taxon>
        <taxon>Zalerion</taxon>
    </lineage>
</organism>
<feature type="compositionally biased region" description="Acidic residues" evidence="6">
    <location>
        <begin position="586"/>
        <end position="595"/>
    </location>
</feature>
<evidence type="ECO:0000256" key="4">
    <source>
        <dbReference type="ARBA" id="ARBA00022989"/>
    </source>
</evidence>
<feature type="region of interest" description="Disordered" evidence="6">
    <location>
        <begin position="183"/>
        <end position="206"/>
    </location>
</feature>
<evidence type="ECO:0000256" key="7">
    <source>
        <dbReference type="SAM" id="SignalP"/>
    </source>
</evidence>
<dbReference type="GO" id="GO:0072546">
    <property type="term" value="C:EMC complex"/>
    <property type="evidence" value="ECO:0007669"/>
    <property type="project" value="TreeGrafter"/>
</dbReference>
<dbReference type="PANTHER" id="PTHR13605">
    <property type="entry name" value="ER MEMBRANE PROTEIN COMPLEX SUBUNIT 7"/>
    <property type="match status" value="1"/>
</dbReference>
<dbReference type="AlphaFoldDB" id="A0AAD5WYD7"/>
<protein>
    <recommendedName>
        <fullName evidence="8">ER membrane protein complex subunit 7 beta-sandwich domain-containing protein</fullName>
    </recommendedName>
</protein>
<proteinExistence type="predicted"/>
<feature type="domain" description="ER membrane protein complex subunit 7 beta-sandwich" evidence="8">
    <location>
        <begin position="36"/>
        <end position="157"/>
    </location>
</feature>